<organism evidence="3 4">
    <name type="scientific">Sporichthya brevicatena</name>
    <dbReference type="NCBI Taxonomy" id="171442"/>
    <lineage>
        <taxon>Bacteria</taxon>
        <taxon>Bacillati</taxon>
        <taxon>Actinomycetota</taxon>
        <taxon>Actinomycetes</taxon>
        <taxon>Sporichthyales</taxon>
        <taxon>Sporichthyaceae</taxon>
        <taxon>Sporichthya</taxon>
    </lineage>
</organism>
<evidence type="ECO:0000256" key="2">
    <source>
        <dbReference type="RuleBase" id="RU000363"/>
    </source>
</evidence>
<comment type="similarity">
    <text evidence="1 2">Belongs to the short-chain dehydrogenases/reductases (SDR) family.</text>
</comment>
<evidence type="ECO:0000313" key="3">
    <source>
        <dbReference type="EMBL" id="GAA0607968.1"/>
    </source>
</evidence>
<gene>
    <name evidence="3" type="ORF">GCM10009547_07390</name>
</gene>
<proteinExistence type="inferred from homology"/>
<comment type="caution">
    <text evidence="3">The sequence shown here is derived from an EMBL/GenBank/DDBJ whole genome shotgun (WGS) entry which is preliminary data.</text>
</comment>
<evidence type="ECO:0000256" key="1">
    <source>
        <dbReference type="ARBA" id="ARBA00006484"/>
    </source>
</evidence>
<accession>A0ABP3RD97</accession>
<dbReference type="SUPFAM" id="SSF51735">
    <property type="entry name" value="NAD(P)-binding Rossmann-fold domains"/>
    <property type="match status" value="1"/>
</dbReference>
<dbReference type="RefSeq" id="WP_344601723.1">
    <property type="nucleotide sequence ID" value="NZ_BAAAHE010000007.1"/>
</dbReference>
<dbReference type="InterPro" id="IPR002347">
    <property type="entry name" value="SDR_fam"/>
</dbReference>
<dbReference type="Proteomes" id="UP001500957">
    <property type="component" value="Unassembled WGS sequence"/>
</dbReference>
<name>A0ABP3RD97_9ACTN</name>
<protein>
    <submittedName>
        <fullName evidence="3">Mycofactocin-coupled SDR family oxidoreductase</fullName>
    </submittedName>
</protein>
<evidence type="ECO:0000313" key="4">
    <source>
        <dbReference type="Proteomes" id="UP001500957"/>
    </source>
</evidence>
<dbReference type="PROSITE" id="PS00061">
    <property type="entry name" value="ADH_SHORT"/>
    <property type="match status" value="1"/>
</dbReference>
<dbReference type="PANTHER" id="PTHR42760">
    <property type="entry name" value="SHORT-CHAIN DEHYDROGENASES/REDUCTASES FAMILY MEMBER"/>
    <property type="match status" value="1"/>
</dbReference>
<reference evidence="4" key="1">
    <citation type="journal article" date="2019" name="Int. J. Syst. Evol. Microbiol.">
        <title>The Global Catalogue of Microorganisms (GCM) 10K type strain sequencing project: providing services to taxonomists for standard genome sequencing and annotation.</title>
        <authorList>
            <consortium name="The Broad Institute Genomics Platform"/>
            <consortium name="The Broad Institute Genome Sequencing Center for Infectious Disease"/>
            <person name="Wu L."/>
            <person name="Ma J."/>
        </authorList>
    </citation>
    <scope>NUCLEOTIDE SEQUENCE [LARGE SCALE GENOMIC DNA]</scope>
    <source>
        <strain evidence="4">JCM 10671</strain>
    </source>
</reference>
<dbReference type="PRINTS" id="PR00081">
    <property type="entry name" value="GDHRDH"/>
</dbReference>
<dbReference type="Gene3D" id="3.40.50.720">
    <property type="entry name" value="NAD(P)-binding Rossmann-like Domain"/>
    <property type="match status" value="1"/>
</dbReference>
<dbReference type="PANTHER" id="PTHR42760:SF40">
    <property type="entry name" value="3-OXOACYL-[ACYL-CARRIER-PROTEIN] REDUCTASE, CHLOROPLASTIC"/>
    <property type="match status" value="1"/>
</dbReference>
<keyword evidence="4" id="KW-1185">Reference proteome</keyword>
<dbReference type="EMBL" id="BAAAHE010000007">
    <property type="protein sequence ID" value="GAA0607968.1"/>
    <property type="molecule type" value="Genomic_DNA"/>
</dbReference>
<dbReference type="CDD" id="cd05233">
    <property type="entry name" value="SDR_c"/>
    <property type="match status" value="1"/>
</dbReference>
<dbReference type="PRINTS" id="PR00080">
    <property type="entry name" value="SDRFAMILY"/>
</dbReference>
<dbReference type="InterPro" id="IPR036291">
    <property type="entry name" value="NAD(P)-bd_dom_sf"/>
</dbReference>
<sequence>MGVLDGQVAIVTGGARGQGRSHAIALAREGAAVVVADIAADMPTIDYPLATPAELEETVRLVEKEDRRALGLQADLRNTAAVQGVVDATLAEFGRIDILVANHGVINYGTVENTTDEMWETVLATNITGYFKMMRAVIPTMRAQNYGRIVCTASFGARGGFPNLPAYTAAKWGVIGLAKGTALEVQNSGITINVVAPAAVGTGLFLNQPTYNLFCPDIENPTRDDFEARLVQNNAGLNGRRYLDPEHVTRAVMFHVTDVDGVMTGQVTDVGLGASALRW</sequence>
<dbReference type="Pfam" id="PF00106">
    <property type="entry name" value="adh_short"/>
    <property type="match status" value="1"/>
</dbReference>
<dbReference type="InterPro" id="IPR020904">
    <property type="entry name" value="Sc_DH/Rdtase_CS"/>
</dbReference>